<reference evidence="2" key="1">
    <citation type="journal article" date="2014" name="Science">
        <title>Ancient hybridizations among the ancestral genomes of bread wheat.</title>
        <authorList>
            <consortium name="International Wheat Genome Sequencing Consortium,"/>
            <person name="Marcussen T."/>
            <person name="Sandve S.R."/>
            <person name="Heier L."/>
            <person name="Spannagl M."/>
            <person name="Pfeifer M."/>
            <person name="Jakobsen K.S."/>
            <person name="Wulff B.B."/>
            <person name="Steuernagel B."/>
            <person name="Mayer K.F."/>
            <person name="Olsen O.A."/>
        </authorList>
    </citation>
    <scope>NUCLEOTIDE SEQUENCE [LARGE SCALE GENOMIC DNA]</scope>
    <source>
        <strain evidence="2">cv. AL8/78</strain>
    </source>
</reference>
<dbReference type="Gramene" id="AET7Gv21296700.8">
    <property type="protein sequence ID" value="AET7Gv21296700.8"/>
    <property type="gene ID" value="AET7Gv21296700"/>
</dbReference>
<evidence type="ECO:0000313" key="1">
    <source>
        <dbReference type="EnsemblPlants" id="AET7Gv21296700.8"/>
    </source>
</evidence>
<reference evidence="1" key="4">
    <citation type="submission" date="2019-03" db="UniProtKB">
        <authorList>
            <consortium name="EnsemblPlants"/>
        </authorList>
    </citation>
    <scope>IDENTIFICATION</scope>
</reference>
<sequence length="51" mass="6202">MVCCWINCRKYVFFLRFSTIVLFSYKTICYVKIRLCVEHIVLSSENEENYP</sequence>
<evidence type="ECO:0000313" key="2">
    <source>
        <dbReference type="Proteomes" id="UP000015105"/>
    </source>
</evidence>
<accession>A0A453T904</accession>
<organism evidence="1 2">
    <name type="scientific">Aegilops tauschii subsp. strangulata</name>
    <name type="common">Goatgrass</name>
    <dbReference type="NCBI Taxonomy" id="200361"/>
    <lineage>
        <taxon>Eukaryota</taxon>
        <taxon>Viridiplantae</taxon>
        <taxon>Streptophyta</taxon>
        <taxon>Embryophyta</taxon>
        <taxon>Tracheophyta</taxon>
        <taxon>Spermatophyta</taxon>
        <taxon>Magnoliopsida</taxon>
        <taxon>Liliopsida</taxon>
        <taxon>Poales</taxon>
        <taxon>Poaceae</taxon>
        <taxon>BOP clade</taxon>
        <taxon>Pooideae</taxon>
        <taxon>Triticodae</taxon>
        <taxon>Triticeae</taxon>
        <taxon>Triticinae</taxon>
        <taxon>Aegilops</taxon>
    </lineage>
</organism>
<reference evidence="2" key="2">
    <citation type="journal article" date="2017" name="Nat. Plants">
        <title>The Aegilops tauschii genome reveals multiple impacts of transposons.</title>
        <authorList>
            <person name="Zhao G."/>
            <person name="Zou C."/>
            <person name="Li K."/>
            <person name="Wang K."/>
            <person name="Li T."/>
            <person name="Gao L."/>
            <person name="Zhang X."/>
            <person name="Wang H."/>
            <person name="Yang Z."/>
            <person name="Liu X."/>
            <person name="Jiang W."/>
            <person name="Mao L."/>
            <person name="Kong X."/>
            <person name="Jiao Y."/>
            <person name="Jia J."/>
        </authorList>
    </citation>
    <scope>NUCLEOTIDE SEQUENCE [LARGE SCALE GENOMIC DNA]</scope>
    <source>
        <strain evidence="2">cv. AL8/78</strain>
    </source>
</reference>
<name>A0A453T904_AEGTS</name>
<reference evidence="1" key="3">
    <citation type="journal article" date="2017" name="Nature">
        <title>Genome sequence of the progenitor of the wheat D genome Aegilops tauschii.</title>
        <authorList>
            <person name="Luo M.C."/>
            <person name="Gu Y.Q."/>
            <person name="Puiu D."/>
            <person name="Wang H."/>
            <person name="Twardziok S.O."/>
            <person name="Deal K.R."/>
            <person name="Huo N."/>
            <person name="Zhu T."/>
            <person name="Wang L."/>
            <person name="Wang Y."/>
            <person name="McGuire P.E."/>
            <person name="Liu S."/>
            <person name="Long H."/>
            <person name="Ramasamy R.K."/>
            <person name="Rodriguez J.C."/>
            <person name="Van S.L."/>
            <person name="Yuan L."/>
            <person name="Wang Z."/>
            <person name="Xia Z."/>
            <person name="Xiao L."/>
            <person name="Anderson O.D."/>
            <person name="Ouyang S."/>
            <person name="Liang Y."/>
            <person name="Zimin A.V."/>
            <person name="Pertea G."/>
            <person name="Qi P."/>
            <person name="Bennetzen J.L."/>
            <person name="Dai X."/>
            <person name="Dawson M.W."/>
            <person name="Muller H.G."/>
            <person name="Kugler K."/>
            <person name="Rivarola-Duarte L."/>
            <person name="Spannagl M."/>
            <person name="Mayer K.F.X."/>
            <person name="Lu F.H."/>
            <person name="Bevan M.W."/>
            <person name="Leroy P."/>
            <person name="Li P."/>
            <person name="You F.M."/>
            <person name="Sun Q."/>
            <person name="Liu Z."/>
            <person name="Lyons E."/>
            <person name="Wicker T."/>
            <person name="Salzberg S.L."/>
            <person name="Devos K.M."/>
            <person name="Dvorak J."/>
        </authorList>
    </citation>
    <scope>NUCLEOTIDE SEQUENCE [LARGE SCALE GENOMIC DNA]</scope>
    <source>
        <strain evidence="1">cv. AL8/78</strain>
    </source>
</reference>
<dbReference type="AlphaFoldDB" id="A0A453T904"/>
<protein>
    <submittedName>
        <fullName evidence="1">Uncharacterized protein</fullName>
    </submittedName>
</protein>
<dbReference type="EnsemblPlants" id="AET7Gv21296700.8">
    <property type="protein sequence ID" value="AET7Gv21296700.8"/>
    <property type="gene ID" value="AET7Gv21296700"/>
</dbReference>
<keyword evidence="2" id="KW-1185">Reference proteome</keyword>
<proteinExistence type="predicted"/>
<reference evidence="1" key="5">
    <citation type="journal article" date="2021" name="G3 (Bethesda)">
        <title>Aegilops tauschii genome assembly Aet v5.0 features greater sequence contiguity and improved annotation.</title>
        <authorList>
            <person name="Wang L."/>
            <person name="Zhu T."/>
            <person name="Rodriguez J.C."/>
            <person name="Deal K.R."/>
            <person name="Dubcovsky J."/>
            <person name="McGuire P.E."/>
            <person name="Lux T."/>
            <person name="Spannagl M."/>
            <person name="Mayer K.F.X."/>
            <person name="Baldrich P."/>
            <person name="Meyers B.C."/>
            <person name="Huo N."/>
            <person name="Gu Y.Q."/>
            <person name="Zhou H."/>
            <person name="Devos K.M."/>
            <person name="Bennetzen J.L."/>
            <person name="Unver T."/>
            <person name="Budak H."/>
            <person name="Gulick P.J."/>
            <person name="Galiba G."/>
            <person name="Kalapos B."/>
            <person name="Nelson D.R."/>
            <person name="Li P."/>
            <person name="You F.M."/>
            <person name="Luo M.C."/>
            <person name="Dvorak J."/>
        </authorList>
    </citation>
    <scope>NUCLEOTIDE SEQUENCE [LARGE SCALE GENOMIC DNA]</scope>
    <source>
        <strain evidence="1">cv. AL8/78</strain>
    </source>
</reference>
<dbReference type="Proteomes" id="UP000015105">
    <property type="component" value="Chromosome 7D"/>
</dbReference>